<dbReference type="Proteomes" id="UP001165561">
    <property type="component" value="Unassembled WGS sequence"/>
</dbReference>
<dbReference type="Gene3D" id="2.60.300.12">
    <property type="entry name" value="HesB-like domain"/>
    <property type="match status" value="1"/>
</dbReference>
<dbReference type="InterPro" id="IPR035903">
    <property type="entry name" value="HesB-like_dom_sf"/>
</dbReference>
<comment type="caution">
    <text evidence="1">The sequence shown here is derived from an EMBL/GenBank/DDBJ whole genome shotgun (WGS) entry which is preliminary data.</text>
</comment>
<organism evidence="1 2">
    <name type="scientific">Georgenia halotolerans</name>
    <dbReference type="NCBI Taxonomy" id="3028317"/>
    <lineage>
        <taxon>Bacteria</taxon>
        <taxon>Bacillati</taxon>
        <taxon>Actinomycetota</taxon>
        <taxon>Actinomycetes</taxon>
        <taxon>Micrococcales</taxon>
        <taxon>Bogoriellaceae</taxon>
        <taxon>Georgenia</taxon>
    </lineage>
</organism>
<gene>
    <name evidence="1" type="ORF">PU560_08670</name>
</gene>
<dbReference type="EMBL" id="JARACI010000913">
    <property type="protein sequence ID" value="MDD9206538.1"/>
    <property type="molecule type" value="Genomic_DNA"/>
</dbReference>
<reference evidence="1" key="1">
    <citation type="submission" date="2023-02" db="EMBL/GenBank/DDBJ databases">
        <title>Georgenia sp.10Sc9-8, isolated from a soil sample collected from the Taklamakan desert.</title>
        <authorList>
            <person name="Liu S."/>
        </authorList>
    </citation>
    <scope>NUCLEOTIDE SEQUENCE</scope>
    <source>
        <strain evidence="1">10Sc9-8</strain>
    </source>
</reference>
<dbReference type="SUPFAM" id="SSF89360">
    <property type="entry name" value="HesB-like domain"/>
    <property type="match status" value="1"/>
</dbReference>
<name>A0ABT5TWW3_9MICO</name>
<keyword evidence="2" id="KW-1185">Reference proteome</keyword>
<evidence type="ECO:0000313" key="1">
    <source>
        <dbReference type="EMBL" id="MDD9206538.1"/>
    </source>
</evidence>
<evidence type="ECO:0000313" key="2">
    <source>
        <dbReference type="Proteomes" id="UP001165561"/>
    </source>
</evidence>
<sequence length="93" mass="9808">MLALTENAQSAIRGIADQAELPETGGVRIAMAESNQLEMTLVPEPQAADEVIEAEGARVFVEETASTLLAEQELDAGQTPDGIGFALRPQNEA</sequence>
<accession>A0ABT5TWW3</accession>
<proteinExistence type="predicted"/>
<protein>
    <submittedName>
        <fullName evidence="1">Adhesin</fullName>
    </submittedName>
</protein>